<evidence type="ECO:0000313" key="1">
    <source>
        <dbReference type="EMBL" id="EKC60924.1"/>
    </source>
</evidence>
<gene>
    <name evidence="1" type="ORF">OBE_08730</name>
</gene>
<comment type="caution">
    <text evidence="1">The sequence shown here is derived from an EMBL/GenBank/DDBJ whole genome shotgun (WGS) entry which is preliminary data.</text>
</comment>
<organism evidence="1">
    <name type="scientific">human gut metagenome</name>
    <dbReference type="NCBI Taxonomy" id="408170"/>
    <lineage>
        <taxon>unclassified sequences</taxon>
        <taxon>metagenomes</taxon>
        <taxon>organismal metagenomes</taxon>
    </lineage>
</organism>
<feature type="non-terminal residue" evidence="1">
    <location>
        <position position="1"/>
    </location>
</feature>
<feature type="non-terminal residue" evidence="1">
    <location>
        <position position="181"/>
    </location>
</feature>
<proteinExistence type="predicted"/>
<dbReference type="EMBL" id="AJWZ01006030">
    <property type="protein sequence ID" value="EKC60924.1"/>
    <property type="molecule type" value="Genomic_DNA"/>
</dbReference>
<sequence>CSLFKENDNEKLIENLNNKYNLSIDYSEFMRSYSVIVNVSIDPYLFVNFDIKNNIDLSVWAENAYKTQWGCVPHTDGSLLTDEKYKALKEKYPEDITEDCDKWLSRRTVDNYNLLKSYLWYDHESRTISEDNYSISDMTVQELFDSATVKGSIDTIPETKGSSVLKENMIGIYVGNGNVIY</sequence>
<dbReference type="AlphaFoldDB" id="K1SZT0"/>
<accession>K1SZT0</accession>
<protein>
    <submittedName>
        <fullName evidence="1">Uncharacterized protein</fullName>
    </submittedName>
</protein>
<reference evidence="1" key="1">
    <citation type="journal article" date="2013" name="Environ. Microbiol.">
        <title>Microbiota from the distal guts of lean and obese adolescents exhibit partial functional redundancy besides clear differences in community structure.</title>
        <authorList>
            <person name="Ferrer M."/>
            <person name="Ruiz A."/>
            <person name="Lanza F."/>
            <person name="Haange S.B."/>
            <person name="Oberbach A."/>
            <person name="Till H."/>
            <person name="Bargiela R."/>
            <person name="Campoy C."/>
            <person name="Segura M.T."/>
            <person name="Richter M."/>
            <person name="von Bergen M."/>
            <person name="Seifert J."/>
            <person name="Suarez A."/>
        </authorList>
    </citation>
    <scope>NUCLEOTIDE SEQUENCE</scope>
</reference>
<name>K1SZT0_9ZZZZ</name>